<dbReference type="InterPro" id="IPR045054">
    <property type="entry name" value="P4HA-like"/>
</dbReference>
<evidence type="ECO:0000256" key="6">
    <source>
        <dbReference type="SAM" id="MobiDB-lite"/>
    </source>
</evidence>
<evidence type="ECO:0000256" key="3">
    <source>
        <dbReference type="ARBA" id="ARBA00022964"/>
    </source>
</evidence>
<evidence type="ECO:0000256" key="4">
    <source>
        <dbReference type="ARBA" id="ARBA00023002"/>
    </source>
</evidence>
<dbReference type="AlphaFoldDB" id="A0A813GG66"/>
<dbReference type="Gene3D" id="2.60.120.620">
    <property type="entry name" value="q2cbj1_9rhob like domain"/>
    <property type="match status" value="1"/>
</dbReference>
<dbReference type="GO" id="GO:0005506">
    <property type="term" value="F:iron ion binding"/>
    <property type="evidence" value="ECO:0007669"/>
    <property type="project" value="InterPro"/>
</dbReference>
<dbReference type="GO" id="GO:0005783">
    <property type="term" value="C:endoplasmic reticulum"/>
    <property type="evidence" value="ECO:0007669"/>
    <property type="project" value="TreeGrafter"/>
</dbReference>
<accession>A0A813GG66</accession>
<keyword evidence="4" id="KW-0560">Oxidoreductase</keyword>
<dbReference type="PANTHER" id="PTHR10869">
    <property type="entry name" value="PROLYL 4-HYDROXYLASE ALPHA SUBUNIT"/>
    <property type="match status" value="1"/>
</dbReference>
<protein>
    <recommendedName>
        <fullName evidence="7">Prolyl 4-hydroxylase alpha subunit domain-containing protein</fullName>
    </recommendedName>
</protein>
<keyword evidence="2" id="KW-0479">Metal-binding</keyword>
<name>A0A813GG66_POLGL</name>
<evidence type="ECO:0000256" key="1">
    <source>
        <dbReference type="ARBA" id="ARBA00001961"/>
    </source>
</evidence>
<organism evidence="8 9">
    <name type="scientific">Polarella glacialis</name>
    <name type="common">Dinoflagellate</name>
    <dbReference type="NCBI Taxonomy" id="89957"/>
    <lineage>
        <taxon>Eukaryota</taxon>
        <taxon>Sar</taxon>
        <taxon>Alveolata</taxon>
        <taxon>Dinophyceae</taxon>
        <taxon>Suessiales</taxon>
        <taxon>Suessiaceae</taxon>
        <taxon>Polarella</taxon>
    </lineage>
</organism>
<comment type="cofactor">
    <cofactor evidence="1">
        <name>L-ascorbate</name>
        <dbReference type="ChEBI" id="CHEBI:38290"/>
    </cofactor>
</comment>
<dbReference type="OrthoDB" id="407973at2759"/>
<dbReference type="Proteomes" id="UP000654075">
    <property type="component" value="Unassembled WGS sequence"/>
</dbReference>
<evidence type="ECO:0000256" key="2">
    <source>
        <dbReference type="ARBA" id="ARBA00022723"/>
    </source>
</evidence>
<comment type="caution">
    <text evidence="8">The sequence shown here is derived from an EMBL/GenBank/DDBJ whole genome shotgun (WGS) entry which is preliminary data.</text>
</comment>
<dbReference type="GO" id="GO:0004656">
    <property type="term" value="F:procollagen-proline 4-dioxygenase activity"/>
    <property type="evidence" value="ECO:0007669"/>
    <property type="project" value="TreeGrafter"/>
</dbReference>
<dbReference type="EMBL" id="CAJNNV010027794">
    <property type="protein sequence ID" value="CAE8621656.1"/>
    <property type="molecule type" value="Genomic_DNA"/>
</dbReference>
<feature type="region of interest" description="Disordered" evidence="6">
    <location>
        <begin position="66"/>
        <end position="86"/>
    </location>
</feature>
<evidence type="ECO:0000256" key="5">
    <source>
        <dbReference type="ARBA" id="ARBA00023004"/>
    </source>
</evidence>
<keyword evidence="5" id="KW-0408">Iron</keyword>
<dbReference type="GO" id="GO:0031418">
    <property type="term" value="F:L-ascorbic acid binding"/>
    <property type="evidence" value="ECO:0007669"/>
    <property type="project" value="InterPro"/>
</dbReference>
<evidence type="ECO:0000259" key="7">
    <source>
        <dbReference type="SMART" id="SM00702"/>
    </source>
</evidence>
<evidence type="ECO:0000313" key="9">
    <source>
        <dbReference type="Proteomes" id="UP000654075"/>
    </source>
</evidence>
<evidence type="ECO:0000313" key="8">
    <source>
        <dbReference type="EMBL" id="CAE8621656.1"/>
    </source>
</evidence>
<keyword evidence="9" id="KW-1185">Reference proteome</keyword>
<gene>
    <name evidence="8" type="ORF">PGLA1383_LOCUS39174</name>
</gene>
<reference evidence="8" key="1">
    <citation type="submission" date="2021-02" db="EMBL/GenBank/DDBJ databases">
        <authorList>
            <person name="Dougan E. K."/>
            <person name="Rhodes N."/>
            <person name="Thang M."/>
            <person name="Chan C."/>
        </authorList>
    </citation>
    <scope>NUCLEOTIDE SEQUENCE</scope>
</reference>
<keyword evidence="3" id="KW-0223">Dioxygenase</keyword>
<proteinExistence type="predicted"/>
<feature type="non-terminal residue" evidence="8">
    <location>
        <position position="1"/>
    </location>
</feature>
<dbReference type="SMART" id="SM00702">
    <property type="entry name" value="P4Hc"/>
    <property type="match status" value="1"/>
</dbReference>
<feature type="domain" description="Prolyl 4-hydroxylase alpha subunit" evidence="7">
    <location>
        <begin position="261"/>
        <end position="449"/>
    </location>
</feature>
<dbReference type="PANTHER" id="PTHR10869:SF226">
    <property type="entry name" value="PROLYL 4-HYDROXYLASE ALPHA SUBUNIT DOMAIN-CONTAINING PROTEIN"/>
    <property type="match status" value="1"/>
</dbReference>
<dbReference type="InterPro" id="IPR006620">
    <property type="entry name" value="Pro_4_hyd_alph"/>
</dbReference>
<sequence length="473" mass="51713">VLQAGLPQVTQLARNESGSVSSIQTMRGLHSYHVRGNLSLAGGSVLESEVKGELAAWSRNRDLGPNTQITDGLLHSHRSSSKNGLRTSVDSDYPFHVFDYGAQDNFSMQLNASVRYTRSTTVTFEPSNTSGDPWADSSKLCYERTLRACNGNLTGSGILSRTDRSTHAGAAYVAAAPVIDVVPQGMTSRAFLGSQVAVDLAAGLLRATLLHVGSGNRRRPRCAKMLAQPAELAGDSYPCIDLEEYRQDPNFWFINKHYPGLQAVHRDPWLLSSSECEQLVAKAEPNMQRASVSSGDEVFLDPGRTSSDCHIPYDETPGIQQRFSELLNMPVSHMEPLKVMRYRRGEHFALHNDGATARVQGFPDCPSPWANRVITLFVYLKDSVAGGHTKFPNCGPLELKPEQGLGVIHFPSYLPSATDAAKRGAQDLRVQHSGMPAESDKFLCSQWCMTGPCIRDKAPANIRPRGKCSDTVL</sequence>